<name>A0A139WAK5_TRICA</name>
<gene>
    <name evidence="1" type="primary">AUGUSTUS-3.0.2_31440</name>
    <name evidence="1" type="ORF">TcasGA2_TC031440</name>
</gene>
<sequence>MTSQEWVRHGFLIEERKGAMGCRRSHPRRSAFTPRKSYIDLLSYPEH</sequence>
<reference evidence="1 2" key="2">
    <citation type="journal article" date="2010" name="Nucleic Acids Res.">
        <title>BeetleBase in 2010: revisions to provide comprehensive genomic information for Tribolium castaneum.</title>
        <authorList>
            <person name="Kim H.S."/>
            <person name="Murphy T."/>
            <person name="Xia J."/>
            <person name="Caragea D."/>
            <person name="Park Y."/>
            <person name="Beeman R.W."/>
            <person name="Lorenzen M.D."/>
            <person name="Butcher S."/>
            <person name="Manak J.R."/>
            <person name="Brown S.J."/>
        </authorList>
    </citation>
    <scope>GENOME REANNOTATION</scope>
    <source>
        <strain evidence="1 2">Georgia GA2</strain>
    </source>
</reference>
<accession>A0A139WAK5</accession>
<reference evidence="1 2" key="1">
    <citation type="journal article" date="2008" name="Nature">
        <title>The genome of the model beetle and pest Tribolium castaneum.</title>
        <authorList>
            <consortium name="Tribolium Genome Sequencing Consortium"/>
            <person name="Richards S."/>
            <person name="Gibbs R.A."/>
            <person name="Weinstock G.M."/>
            <person name="Brown S.J."/>
            <person name="Denell R."/>
            <person name="Beeman R.W."/>
            <person name="Gibbs R."/>
            <person name="Beeman R.W."/>
            <person name="Brown S.J."/>
            <person name="Bucher G."/>
            <person name="Friedrich M."/>
            <person name="Grimmelikhuijzen C.J."/>
            <person name="Klingler M."/>
            <person name="Lorenzen M."/>
            <person name="Richards S."/>
            <person name="Roth S."/>
            <person name="Schroder R."/>
            <person name="Tautz D."/>
            <person name="Zdobnov E.M."/>
            <person name="Muzny D."/>
            <person name="Gibbs R.A."/>
            <person name="Weinstock G.M."/>
            <person name="Attaway T."/>
            <person name="Bell S."/>
            <person name="Buhay C.J."/>
            <person name="Chandrabose M.N."/>
            <person name="Chavez D."/>
            <person name="Clerk-Blankenburg K.P."/>
            <person name="Cree A."/>
            <person name="Dao M."/>
            <person name="Davis C."/>
            <person name="Chacko J."/>
            <person name="Dinh H."/>
            <person name="Dugan-Rocha S."/>
            <person name="Fowler G."/>
            <person name="Garner T.T."/>
            <person name="Garnes J."/>
            <person name="Gnirke A."/>
            <person name="Hawes A."/>
            <person name="Hernandez J."/>
            <person name="Hines S."/>
            <person name="Holder M."/>
            <person name="Hume J."/>
            <person name="Jhangiani S.N."/>
            <person name="Joshi V."/>
            <person name="Khan Z.M."/>
            <person name="Jackson L."/>
            <person name="Kovar C."/>
            <person name="Kowis A."/>
            <person name="Lee S."/>
            <person name="Lewis L.R."/>
            <person name="Margolis J."/>
            <person name="Morgan M."/>
            <person name="Nazareth L.V."/>
            <person name="Nguyen N."/>
            <person name="Okwuonu G."/>
            <person name="Parker D."/>
            <person name="Richards S."/>
            <person name="Ruiz S.J."/>
            <person name="Santibanez J."/>
            <person name="Savard J."/>
            <person name="Scherer S.E."/>
            <person name="Schneider B."/>
            <person name="Sodergren E."/>
            <person name="Tautz D."/>
            <person name="Vattahil S."/>
            <person name="Villasana D."/>
            <person name="White C.S."/>
            <person name="Wright R."/>
            <person name="Park Y."/>
            <person name="Beeman R.W."/>
            <person name="Lord J."/>
            <person name="Oppert B."/>
            <person name="Lorenzen M."/>
            <person name="Brown S."/>
            <person name="Wang L."/>
            <person name="Savard J."/>
            <person name="Tautz D."/>
            <person name="Richards S."/>
            <person name="Weinstock G."/>
            <person name="Gibbs R.A."/>
            <person name="Liu Y."/>
            <person name="Worley K."/>
            <person name="Weinstock G."/>
            <person name="Elsik C.G."/>
            <person name="Reese J.T."/>
            <person name="Elhaik E."/>
            <person name="Landan G."/>
            <person name="Graur D."/>
            <person name="Arensburger P."/>
            <person name="Atkinson P."/>
            <person name="Beeman R.W."/>
            <person name="Beidler J."/>
            <person name="Brown S.J."/>
            <person name="Demuth J.P."/>
            <person name="Drury D.W."/>
            <person name="Du Y.Z."/>
            <person name="Fujiwara H."/>
            <person name="Lorenzen M."/>
            <person name="Maselli V."/>
            <person name="Osanai M."/>
            <person name="Park Y."/>
            <person name="Robertson H.M."/>
            <person name="Tu Z."/>
            <person name="Wang J.J."/>
            <person name="Wang S."/>
            <person name="Richards S."/>
            <person name="Song H."/>
            <person name="Zhang L."/>
            <person name="Sodergren E."/>
            <person name="Werner D."/>
            <person name="Stanke M."/>
            <person name="Morgenstern B."/>
            <person name="Solovyev V."/>
            <person name="Kosarev P."/>
            <person name="Brown G."/>
            <person name="Chen H.C."/>
            <person name="Ermolaeva O."/>
            <person name="Hlavina W."/>
            <person name="Kapustin Y."/>
            <person name="Kiryutin B."/>
            <person name="Kitts P."/>
            <person name="Maglott D."/>
            <person name="Pruitt K."/>
            <person name="Sapojnikov V."/>
            <person name="Souvorov A."/>
            <person name="Mackey A.J."/>
            <person name="Waterhouse R.M."/>
            <person name="Wyder S."/>
            <person name="Zdobnov E.M."/>
            <person name="Zdobnov E.M."/>
            <person name="Wyder S."/>
            <person name="Kriventseva E.V."/>
            <person name="Kadowaki T."/>
            <person name="Bork P."/>
            <person name="Aranda M."/>
            <person name="Bao R."/>
            <person name="Beermann A."/>
            <person name="Berns N."/>
            <person name="Bolognesi R."/>
            <person name="Bonneton F."/>
            <person name="Bopp D."/>
            <person name="Brown S.J."/>
            <person name="Bucher G."/>
            <person name="Butts T."/>
            <person name="Chaumot A."/>
            <person name="Denell R.E."/>
            <person name="Ferrier D.E."/>
            <person name="Friedrich M."/>
            <person name="Gordon C.M."/>
            <person name="Jindra M."/>
            <person name="Klingler M."/>
            <person name="Lan Q."/>
            <person name="Lattorff H.M."/>
            <person name="Laudet V."/>
            <person name="von Levetsow C."/>
            <person name="Liu Z."/>
            <person name="Lutz R."/>
            <person name="Lynch J.A."/>
            <person name="da Fonseca R.N."/>
            <person name="Posnien N."/>
            <person name="Reuter R."/>
            <person name="Roth S."/>
            <person name="Savard J."/>
            <person name="Schinko J.B."/>
            <person name="Schmitt C."/>
            <person name="Schoppmeier M."/>
            <person name="Schroder R."/>
            <person name="Shippy T.D."/>
            <person name="Simonnet F."/>
            <person name="Marques-Souza H."/>
            <person name="Tautz D."/>
            <person name="Tomoyasu Y."/>
            <person name="Trauner J."/>
            <person name="Van der Zee M."/>
            <person name="Vervoort M."/>
            <person name="Wittkopp N."/>
            <person name="Wimmer E.A."/>
            <person name="Yang X."/>
            <person name="Jones A.K."/>
            <person name="Sattelle D.B."/>
            <person name="Ebert P.R."/>
            <person name="Nelson D."/>
            <person name="Scott J.G."/>
            <person name="Beeman R.W."/>
            <person name="Muthukrishnan S."/>
            <person name="Kramer K.J."/>
            <person name="Arakane Y."/>
            <person name="Beeman R.W."/>
            <person name="Zhu Q."/>
            <person name="Hogenkamp D."/>
            <person name="Dixit R."/>
            <person name="Oppert B."/>
            <person name="Jiang H."/>
            <person name="Zou Z."/>
            <person name="Marshall J."/>
            <person name="Elpidina E."/>
            <person name="Vinokurov K."/>
            <person name="Oppert C."/>
            <person name="Zou Z."/>
            <person name="Evans J."/>
            <person name="Lu Z."/>
            <person name="Zhao P."/>
            <person name="Sumathipala N."/>
            <person name="Altincicek B."/>
            <person name="Vilcinskas A."/>
            <person name="Williams M."/>
            <person name="Hultmark D."/>
            <person name="Hetru C."/>
            <person name="Jiang H."/>
            <person name="Grimmelikhuijzen C.J."/>
            <person name="Hauser F."/>
            <person name="Cazzamali G."/>
            <person name="Williamson M."/>
            <person name="Park Y."/>
            <person name="Li B."/>
            <person name="Tanaka Y."/>
            <person name="Predel R."/>
            <person name="Neupert S."/>
            <person name="Schachtner J."/>
            <person name="Verleyen P."/>
            <person name="Raible F."/>
            <person name="Bork P."/>
            <person name="Friedrich M."/>
            <person name="Walden K.K."/>
            <person name="Robertson H.M."/>
            <person name="Angeli S."/>
            <person name="Foret S."/>
            <person name="Bucher G."/>
            <person name="Schuetz S."/>
            <person name="Maleszka R."/>
            <person name="Wimmer E.A."/>
            <person name="Beeman R.W."/>
            <person name="Lorenzen M."/>
            <person name="Tomoyasu Y."/>
            <person name="Miller S.C."/>
            <person name="Grossmann D."/>
            <person name="Bucher G."/>
        </authorList>
    </citation>
    <scope>NUCLEOTIDE SEQUENCE [LARGE SCALE GENOMIC DNA]</scope>
    <source>
        <strain evidence="1 2">Georgia GA2</strain>
    </source>
</reference>
<organism evidence="1 2">
    <name type="scientific">Tribolium castaneum</name>
    <name type="common">Red flour beetle</name>
    <dbReference type="NCBI Taxonomy" id="7070"/>
    <lineage>
        <taxon>Eukaryota</taxon>
        <taxon>Metazoa</taxon>
        <taxon>Ecdysozoa</taxon>
        <taxon>Arthropoda</taxon>
        <taxon>Hexapoda</taxon>
        <taxon>Insecta</taxon>
        <taxon>Pterygota</taxon>
        <taxon>Neoptera</taxon>
        <taxon>Endopterygota</taxon>
        <taxon>Coleoptera</taxon>
        <taxon>Polyphaga</taxon>
        <taxon>Cucujiformia</taxon>
        <taxon>Tenebrionidae</taxon>
        <taxon>Tenebrionidae incertae sedis</taxon>
        <taxon>Tribolium</taxon>
    </lineage>
</organism>
<dbReference type="InParanoid" id="A0A139WAK5"/>
<keyword evidence="2" id="KW-1185">Reference proteome</keyword>
<dbReference type="Proteomes" id="UP000007266">
    <property type="component" value="Linkage group 10"/>
</dbReference>
<dbReference type="EMBL" id="KQ971381">
    <property type="protein sequence ID" value="KYB24966.1"/>
    <property type="molecule type" value="Genomic_DNA"/>
</dbReference>
<evidence type="ECO:0000313" key="2">
    <source>
        <dbReference type="Proteomes" id="UP000007266"/>
    </source>
</evidence>
<dbReference type="AlphaFoldDB" id="A0A139WAK5"/>
<proteinExistence type="predicted"/>
<evidence type="ECO:0000313" key="1">
    <source>
        <dbReference type="EMBL" id="KYB24966.1"/>
    </source>
</evidence>
<protein>
    <submittedName>
        <fullName evidence="1">Uncharacterized protein</fullName>
    </submittedName>
</protein>